<evidence type="ECO:0000313" key="2">
    <source>
        <dbReference type="Proteomes" id="UP001362999"/>
    </source>
</evidence>
<name>A0AAV9Z583_9AGAR</name>
<comment type="caution">
    <text evidence="1">The sequence shown here is derived from an EMBL/GenBank/DDBJ whole genome shotgun (WGS) entry which is preliminary data.</text>
</comment>
<dbReference type="EMBL" id="JAWWNJ010000209">
    <property type="protein sequence ID" value="KAK6971551.1"/>
    <property type="molecule type" value="Genomic_DNA"/>
</dbReference>
<gene>
    <name evidence="1" type="ORF">R3P38DRAFT_2813693</name>
</gene>
<sequence length="273" mass="31181">MQSQIYPPTSSTIQPQASLHTLTSGERRGFKAYIDELLGRLAQEPNPYLQSNTRAALQSVLDSLRMYSTRDRLTLKNIFRRRADKVQGPVKIVIDIIWSDYEAMSKKLRERQQIPTYHRTGLVPIPSLNPTPPASFTGRITTEFLEGTFLNLRTREGIRISRRAFLNFITEAEHRVNKTNSHEYTRGHYQRKFQDFPQLNIGYDNPGTWNATPYLIYFLPARAKGVGKQGQGSWQASGDESLKMHADDTVMSTNAAEFDSFGPAFLLRGRKRP</sequence>
<keyword evidence="2" id="KW-1185">Reference proteome</keyword>
<evidence type="ECO:0000313" key="1">
    <source>
        <dbReference type="EMBL" id="KAK6971551.1"/>
    </source>
</evidence>
<accession>A0AAV9Z583</accession>
<proteinExistence type="predicted"/>
<dbReference type="AlphaFoldDB" id="A0AAV9Z583"/>
<dbReference type="Proteomes" id="UP001362999">
    <property type="component" value="Unassembled WGS sequence"/>
</dbReference>
<organism evidence="1 2">
    <name type="scientific">Favolaschia claudopus</name>
    <dbReference type="NCBI Taxonomy" id="2862362"/>
    <lineage>
        <taxon>Eukaryota</taxon>
        <taxon>Fungi</taxon>
        <taxon>Dikarya</taxon>
        <taxon>Basidiomycota</taxon>
        <taxon>Agaricomycotina</taxon>
        <taxon>Agaricomycetes</taxon>
        <taxon>Agaricomycetidae</taxon>
        <taxon>Agaricales</taxon>
        <taxon>Marasmiineae</taxon>
        <taxon>Mycenaceae</taxon>
        <taxon>Favolaschia</taxon>
    </lineage>
</organism>
<protein>
    <submittedName>
        <fullName evidence="1">Uncharacterized protein</fullName>
    </submittedName>
</protein>
<reference evidence="1 2" key="1">
    <citation type="journal article" date="2024" name="J Genomics">
        <title>Draft genome sequencing and assembly of Favolaschia claudopus CIRM-BRFM 2984 isolated from oak limbs.</title>
        <authorList>
            <person name="Navarro D."/>
            <person name="Drula E."/>
            <person name="Chaduli D."/>
            <person name="Cazenave R."/>
            <person name="Ahrendt S."/>
            <person name="Wang J."/>
            <person name="Lipzen A."/>
            <person name="Daum C."/>
            <person name="Barry K."/>
            <person name="Grigoriev I.V."/>
            <person name="Favel A."/>
            <person name="Rosso M.N."/>
            <person name="Martin F."/>
        </authorList>
    </citation>
    <scope>NUCLEOTIDE SEQUENCE [LARGE SCALE GENOMIC DNA]</scope>
    <source>
        <strain evidence="1 2">CIRM-BRFM 2984</strain>
    </source>
</reference>